<dbReference type="PANTHER" id="PTHR36766:SF43">
    <property type="entry name" value="NB-ARC DOMAIN-CONTAINING PROTEIN"/>
    <property type="match status" value="1"/>
</dbReference>
<reference evidence="12" key="1">
    <citation type="submission" date="2015-06" db="UniProtKB">
        <authorList>
            <consortium name="EnsemblPlants"/>
        </authorList>
    </citation>
    <scope>IDENTIFICATION</scope>
</reference>
<dbReference type="GO" id="GO:0042742">
    <property type="term" value="P:defense response to bacterium"/>
    <property type="evidence" value="ECO:0007669"/>
    <property type="project" value="UniProtKB-ARBA"/>
</dbReference>
<dbReference type="SUPFAM" id="SSF52058">
    <property type="entry name" value="L domain-like"/>
    <property type="match status" value="2"/>
</dbReference>
<evidence type="ECO:0000259" key="9">
    <source>
        <dbReference type="Pfam" id="PF18052"/>
    </source>
</evidence>
<evidence type="ECO:0000256" key="5">
    <source>
        <dbReference type="ARBA" id="ARBA00022821"/>
    </source>
</evidence>
<evidence type="ECO:0000259" key="11">
    <source>
        <dbReference type="Pfam" id="PF23598"/>
    </source>
</evidence>
<feature type="domain" description="NB-ARC" evidence="8">
    <location>
        <begin position="225"/>
        <end position="385"/>
    </location>
</feature>
<sequence length="977" mass="109358">MAHVAGLLASAVVSAVGNKLGSAIGDEVTMLCNFKDDLKDMKDTLQYMEAALKDAERRSVSEELVRLWLNQLKNAAYDISYMLDEFQANSEPASRKVYKGLFGTPPASSFPEKPARSRPNGSAPRIPLQEIDQPAAQIPGAAEVQLHMIGKLDCFAIAPKITMAYKMKKMRGQLRKIKEDHESFKFTYDNSSLINVHQFPDPRETTSNVIESLIIGRDRDMMNALSLLSKNDNNKEDTIVLPICGLGGIGKTTLAQLVFNDAKFKDYDHRVWVYVSQVFDLKKIGNSIISQLLEKGSENLDTLQLISQRLKHLLEDKKTLLVLDDLWEADNSQLNQLKLMLNVSSKMQVLVTTRNIDIARKFCTVEPYMLDLLDNDMCWRIIKQNSGFESRSDKEQVEPVGQKIARKCGGLPLAAQALGFLLSGMDLSDWKAMCNSDIWDEPFSDSTVLPSLKLSYNTLTPYLRLCFAYCGIFPKGHNISKDALIQQWISLGFIEPSNNFSAIQLGEKYVRQFLGMSFLQHSKWCMPYAKTIFTMHDLVHDLARSVITEELVVFDTEIASGARRKEYCRYASLTNCNISDYLKARKMSTIFPPKLRAMHFTDCEYHGGAFSFPKCLRVLDLSGCSITEFPSALGQLKQLEFLIAPKLQDRQFPESITRLSKLRYLNLNGPNKISAIPSSVGKLGSLAHLDLSYCTSVEVIPETLGSLQNLQTLDLSGCVQLESLPESLGSLKNLQTLNLSRCQKLESLPESLGNLKNLQTLDLSFCKKLKSLRKSIGSLQNLQTLHLSHCFHLKSLPKSLGSLQNLQTLNPSMCINLKSLPMSLGRLKNLQTFNLRECVQLESLPESLGSLKNLQTLDLSYCQKLESLPESLGSLKNLQTLDLTYCQKLESLPKSLGSLKNLQTLNLKNCVQLESLPESLGSLKNLQTLNLSRCQKLESLPESLGSLKNLQTLTLSGCYRIMSLPKSLENLKIIGRD</sequence>
<keyword evidence="4" id="KW-0547">Nucleotide-binding</keyword>
<feature type="domain" description="Disease resistance N-terminal" evidence="9">
    <location>
        <begin position="12"/>
        <end position="94"/>
    </location>
</feature>
<dbReference type="Gene3D" id="3.80.10.10">
    <property type="entry name" value="Ribonuclease Inhibitor"/>
    <property type="match status" value="3"/>
</dbReference>
<dbReference type="InterPro" id="IPR041118">
    <property type="entry name" value="Rx_N"/>
</dbReference>
<dbReference type="InterPro" id="IPR001611">
    <property type="entry name" value="Leu-rich_rpt"/>
</dbReference>
<dbReference type="Pfam" id="PF23559">
    <property type="entry name" value="WHD_DRP"/>
    <property type="match status" value="1"/>
</dbReference>
<dbReference type="GO" id="GO:0043531">
    <property type="term" value="F:ADP binding"/>
    <property type="evidence" value="ECO:0007669"/>
    <property type="project" value="InterPro"/>
</dbReference>
<dbReference type="GO" id="GO:0009626">
    <property type="term" value="P:plant-type hypersensitive response"/>
    <property type="evidence" value="ECO:0007669"/>
    <property type="project" value="UniProtKB-ARBA"/>
</dbReference>
<dbReference type="InterPro" id="IPR055414">
    <property type="entry name" value="LRR_R13L4/SHOC2-like"/>
</dbReference>
<dbReference type="PANTHER" id="PTHR36766">
    <property type="entry name" value="PLANT BROAD-SPECTRUM MILDEW RESISTANCE PROTEIN RPW8"/>
    <property type="match status" value="1"/>
</dbReference>
<dbReference type="InterPro" id="IPR002182">
    <property type="entry name" value="NB-ARC"/>
</dbReference>
<evidence type="ECO:0000313" key="12">
    <source>
        <dbReference type="EnsemblPlants" id="EMT29395"/>
    </source>
</evidence>
<dbReference type="Gene3D" id="1.10.10.10">
    <property type="entry name" value="Winged helix-like DNA-binding domain superfamily/Winged helix DNA-binding domain"/>
    <property type="match status" value="1"/>
</dbReference>
<keyword evidence="5" id="KW-0611">Plant defense</keyword>
<dbReference type="CDD" id="cd14798">
    <property type="entry name" value="RX-CC_like"/>
    <property type="match status" value="1"/>
</dbReference>
<keyword evidence="3" id="KW-0677">Repeat</keyword>
<dbReference type="GO" id="GO:0005524">
    <property type="term" value="F:ATP binding"/>
    <property type="evidence" value="ECO:0007669"/>
    <property type="project" value="UniProtKB-KW"/>
</dbReference>
<dbReference type="Pfam" id="PF23598">
    <property type="entry name" value="LRR_14"/>
    <property type="match status" value="1"/>
</dbReference>
<dbReference type="Pfam" id="PF00931">
    <property type="entry name" value="NB-ARC"/>
    <property type="match status" value="1"/>
</dbReference>
<dbReference type="Pfam" id="PF18052">
    <property type="entry name" value="Rx_N"/>
    <property type="match status" value="1"/>
</dbReference>
<dbReference type="SUPFAM" id="SSF52540">
    <property type="entry name" value="P-loop containing nucleoside triphosphate hydrolases"/>
    <property type="match status" value="1"/>
</dbReference>
<proteinExistence type="inferred from homology"/>
<dbReference type="Gene3D" id="3.40.50.300">
    <property type="entry name" value="P-loop containing nucleotide triphosphate hydrolases"/>
    <property type="match status" value="1"/>
</dbReference>
<dbReference type="InterPro" id="IPR032675">
    <property type="entry name" value="LRR_dom_sf"/>
</dbReference>
<keyword evidence="7" id="KW-0175">Coiled coil</keyword>
<evidence type="ECO:0000256" key="7">
    <source>
        <dbReference type="ARBA" id="ARBA00023054"/>
    </source>
</evidence>
<evidence type="ECO:0000259" key="10">
    <source>
        <dbReference type="Pfam" id="PF23559"/>
    </source>
</evidence>
<dbReference type="Pfam" id="PF00560">
    <property type="entry name" value="LRR_1"/>
    <property type="match status" value="1"/>
</dbReference>
<evidence type="ECO:0000256" key="3">
    <source>
        <dbReference type="ARBA" id="ARBA00022737"/>
    </source>
</evidence>
<dbReference type="InterPro" id="IPR058922">
    <property type="entry name" value="WHD_DRP"/>
</dbReference>
<name>M8BWJ8_AEGTA</name>
<dbReference type="InterPro" id="IPR027417">
    <property type="entry name" value="P-loop_NTPase"/>
</dbReference>
<evidence type="ECO:0000256" key="4">
    <source>
        <dbReference type="ARBA" id="ARBA00022741"/>
    </source>
</evidence>
<dbReference type="InterPro" id="IPR042197">
    <property type="entry name" value="Apaf_helical"/>
</dbReference>
<keyword evidence="6" id="KW-0067">ATP-binding</keyword>
<feature type="domain" description="Disease resistance R13L4/SHOC-2-like LRR" evidence="11">
    <location>
        <begin position="654"/>
        <end position="789"/>
    </location>
</feature>
<dbReference type="EnsemblPlants" id="EMT29395">
    <property type="protein sequence ID" value="EMT29395"/>
    <property type="gene ID" value="F775_12159"/>
</dbReference>
<dbReference type="Pfam" id="PF12799">
    <property type="entry name" value="LRR_4"/>
    <property type="match status" value="2"/>
</dbReference>
<organism evidence="12">
    <name type="scientific">Aegilops tauschii</name>
    <name type="common">Tausch's goatgrass</name>
    <name type="synonym">Aegilops squarrosa</name>
    <dbReference type="NCBI Taxonomy" id="37682"/>
    <lineage>
        <taxon>Eukaryota</taxon>
        <taxon>Viridiplantae</taxon>
        <taxon>Streptophyta</taxon>
        <taxon>Embryophyta</taxon>
        <taxon>Tracheophyta</taxon>
        <taxon>Spermatophyta</taxon>
        <taxon>Magnoliopsida</taxon>
        <taxon>Liliopsida</taxon>
        <taxon>Poales</taxon>
        <taxon>Poaceae</taxon>
        <taxon>BOP clade</taxon>
        <taxon>Pooideae</taxon>
        <taxon>Triticodae</taxon>
        <taxon>Triticeae</taxon>
        <taxon>Triticinae</taxon>
        <taxon>Aegilops</taxon>
    </lineage>
</organism>
<dbReference type="SMART" id="SM00369">
    <property type="entry name" value="LRR_TYP"/>
    <property type="match status" value="8"/>
</dbReference>
<dbReference type="InterPro" id="IPR003591">
    <property type="entry name" value="Leu-rich_rpt_typical-subtyp"/>
</dbReference>
<dbReference type="Gene3D" id="1.20.5.4130">
    <property type="match status" value="1"/>
</dbReference>
<dbReference type="FunFam" id="1.10.10.10:FF:000322">
    <property type="entry name" value="Probable disease resistance protein At1g63360"/>
    <property type="match status" value="1"/>
</dbReference>
<comment type="similarity">
    <text evidence="1">Belongs to the disease resistance NB-LRR family.</text>
</comment>
<evidence type="ECO:0000256" key="1">
    <source>
        <dbReference type="ARBA" id="ARBA00008894"/>
    </source>
</evidence>
<dbReference type="InterPro" id="IPR038005">
    <property type="entry name" value="RX-like_CC"/>
</dbReference>
<evidence type="ECO:0000256" key="2">
    <source>
        <dbReference type="ARBA" id="ARBA00022614"/>
    </source>
</evidence>
<evidence type="ECO:0000256" key="6">
    <source>
        <dbReference type="ARBA" id="ARBA00022840"/>
    </source>
</evidence>
<keyword evidence="2" id="KW-0433">Leucine-rich repeat</keyword>
<dbReference type="GO" id="GO:0002758">
    <property type="term" value="P:innate immune response-activating signaling pathway"/>
    <property type="evidence" value="ECO:0007669"/>
    <property type="project" value="UniProtKB-ARBA"/>
</dbReference>
<protein>
    <submittedName>
        <fullName evidence="12">Disease resistance protein RGA2</fullName>
    </submittedName>
</protein>
<accession>M8BWJ8</accession>
<feature type="domain" description="Disease resistance protein winged helix" evidence="10">
    <location>
        <begin position="472"/>
        <end position="543"/>
    </location>
</feature>
<dbReference type="Gene3D" id="1.10.8.430">
    <property type="entry name" value="Helical domain of apoptotic protease-activating factors"/>
    <property type="match status" value="1"/>
</dbReference>
<dbReference type="AlphaFoldDB" id="M8BWJ8"/>
<dbReference type="InterPro" id="IPR036388">
    <property type="entry name" value="WH-like_DNA-bd_sf"/>
</dbReference>
<dbReference type="PRINTS" id="PR00364">
    <property type="entry name" value="DISEASERSIST"/>
</dbReference>
<evidence type="ECO:0000259" key="8">
    <source>
        <dbReference type="Pfam" id="PF00931"/>
    </source>
</evidence>
<dbReference type="InterPro" id="IPR025875">
    <property type="entry name" value="Leu-rich_rpt_4"/>
</dbReference>